<dbReference type="Gene3D" id="1.10.3210.10">
    <property type="entry name" value="Hypothetical protein af1432"/>
    <property type="match status" value="1"/>
</dbReference>
<feature type="compositionally biased region" description="Low complexity" evidence="1">
    <location>
        <begin position="1"/>
        <end position="17"/>
    </location>
</feature>
<reference evidence="3 4" key="1">
    <citation type="submission" date="2020-04" db="EMBL/GenBank/DDBJ databases">
        <title>Arthrobacter sp. nov.</title>
        <authorList>
            <person name="Liu S."/>
        </authorList>
    </citation>
    <scope>NUCLEOTIDE SEQUENCE [LARGE SCALE GENOMIC DNA]</scope>
    <source>
        <strain evidence="3 4">E918</strain>
    </source>
</reference>
<feature type="domain" description="HD" evidence="2">
    <location>
        <begin position="89"/>
        <end position="195"/>
    </location>
</feature>
<dbReference type="RefSeq" id="WP_168487125.1">
    <property type="nucleotide sequence ID" value="NZ_JAAZSQ010000013.1"/>
</dbReference>
<sequence>MSTPDTQTQGTTDGAPAWPGQDPGSHAADPRATAFAAAHPVRPVPATGPVDTSPAALTPAAADLDSLWKAVVQETRARGNDFHLPISLAYAERLCRAYPEADAELVRVTIVLHDTGWAHVDEARILSEGFTGDWRKAAIRYEHEAEGCKVARRVLPGLGYSAAFIERVCEIIDGHDTRHVAYSIEDALVRDADRLWRFDHAGIALASSWFGMTPDVYTDRLATEIIPELITDAAVQMGTADLARSNALLKTGVIR</sequence>
<dbReference type="Pfam" id="PF01966">
    <property type="entry name" value="HD"/>
    <property type="match status" value="1"/>
</dbReference>
<dbReference type="EMBL" id="JAAZSQ010000013">
    <property type="protein sequence ID" value="NKX55531.1"/>
    <property type="molecule type" value="Genomic_DNA"/>
</dbReference>
<proteinExistence type="predicted"/>
<dbReference type="InterPro" id="IPR003607">
    <property type="entry name" value="HD/PDEase_dom"/>
</dbReference>
<feature type="region of interest" description="Disordered" evidence="1">
    <location>
        <begin position="1"/>
        <end position="32"/>
    </location>
</feature>
<evidence type="ECO:0000256" key="1">
    <source>
        <dbReference type="SAM" id="MobiDB-lite"/>
    </source>
</evidence>
<dbReference type="AlphaFoldDB" id="A0A7X6HEH8"/>
<organism evidence="3 4">
    <name type="scientific">Arthrobacter mobilis</name>
    <dbReference type="NCBI Taxonomy" id="2724944"/>
    <lineage>
        <taxon>Bacteria</taxon>
        <taxon>Bacillati</taxon>
        <taxon>Actinomycetota</taxon>
        <taxon>Actinomycetes</taxon>
        <taxon>Micrococcales</taxon>
        <taxon>Micrococcaceae</taxon>
        <taxon>Arthrobacter</taxon>
    </lineage>
</organism>
<dbReference type="InterPro" id="IPR006674">
    <property type="entry name" value="HD_domain"/>
</dbReference>
<dbReference type="SUPFAM" id="SSF109604">
    <property type="entry name" value="HD-domain/PDEase-like"/>
    <property type="match status" value="1"/>
</dbReference>
<comment type="caution">
    <text evidence="3">The sequence shown here is derived from an EMBL/GenBank/DDBJ whole genome shotgun (WGS) entry which is preliminary data.</text>
</comment>
<gene>
    <name evidence="3" type="ORF">HGG74_13500</name>
</gene>
<dbReference type="CDD" id="cd00077">
    <property type="entry name" value="HDc"/>
    <property type="match status" value="1"/>
</dbReference>
<protein>
    <submittedName>
        <fullName evidence="3">HD domain-containing protein</fullName>
    </submittedName>
</protein>
<evidence type="ECO:0000259" key="2">
    <source>
        <dbReference type="Pfam" id="PF01966"/>
    </source>
</evidence>
<name>A0A7X6HEH8_9MICC</name>
<evidence type="ECO:0000313" key="3">
    <source>
        <dbReference type="EMBL" id="NKX55531.1"/>
    </source>
</evidence>
<keyword evidence="4" id="KW-1185">Reference proteome</keyword>
<accession>A0A7X6HEH8</accession>
<dbReference type="Proteomes" id="UP000544090">
    <property type="component" value="Unassembled WGS sequence"/>
</dbReference>
<evidence type="ECO:0000313" key="4">
    <source>
        <dbReference type="Proteomes" id="UP000544090"/>
    </source>
</evidence>